<keyword evidence="2 5" id="KW-0378">Hydrolase</keyword>
<evidence type="ECO:0000256" key="3">
    <source>
        <dbReference type="ARBA" id="ARBA00022912"/>
    </source>
</evidence>
<comment type="similarity">
    <text evidence="1 5">Belongs to the metallo-dependent hydrolases superfamily. CpsB/CapC family.</text>
</comment>
<evidence type="ECO:0000313" key="8">
    <source>
        <dbReference type="Proteomes" id="UP000194737"/>
    </source>
</evidence>
<comment type="catalytic activity">
    <reaction evidence="4 5">
        <text>O-phospho-L-tyrosyl-[protein] + H2O = L-tyrosyl-[protein] + phosphate</text>
        <dbReference type="Rhea" id="RHEA:10684"/>
        <dbReference type="Rhea" id="RHEA-COMP:10136"/>
        <dbReference type="Rhea" id="RHEA-COMP:20101"/>
        <dbReference type="ChEBI" id="CHEBI:15377"/>
        <dbReference type="ChEBI" id="CHEBI:43474"/>
        <dbReference type="ChEBI" id="CHEBI:46858"/>
        <dbReference type="ChEBI" id="CHEBI:61978"/>
        <dbReference type="EC" id="3.1.3.48"/>
    </reaction>
</comment>
<dbReference type="SUPFAM" id="SSF89550">
    <property type="entry name" value="PHP domain-like"/>
    <property type="match status" value="1"/>
</dbReference>
<protein>
    <recommendedName>
        <fullName evidence="5">Tyrosine-protein phosphatase</fullName>
        <ecNumber evidence="5">3.1.3.48</ecNumber>
    </recommendedName>
</protein>
<dbReference type="PANTHER" id="PTHR39181">
    <property type="entry name" value="TYROSINE-PROTEIN PHOSPHATASE YWQE"/>
    <property type="match status" value="1"/>
</dbReference>
<dbReference type="PANTHER" id="PTHR39181:SF1">
    <property type="entry name" value="TYROSINE-PROTEIN PHOSPHATASE YWQE"/>
    <property type="match status" value="1"/>
</dbReference>
<dbReference type="RefSeq" id="WP_086325174.1">
    <property type="nucleotide sequence ID" value="NZ_NGLB01000003.1"/>
</dbReference>
<reference evidence="7 8" key="1">
    <citation type="submission" date="2017-05" db="EMBL/GenBank/DDBJ databases">
        <title>The Genome Sequence of Enterococcus faecium 6F2_DIV0138.</title>
        <authorList>
            <consortium name="The Broad Institute Genomics Platform"/>
            <consortium name="The Broad Institute Genomic Center for Infectious Diseases"/>
            <person name="Earl A."/>
            <person name="Manson A."/>
            <person name="Schwartman J."/>
            <person name="Gilmore M."/>
            <person name="Abouelleil A."/>
            <person name="Cao P."/>
            <person name="Chapman S."/>
            <person name="Cusick C."/>
            <person name="Shea T."/>
            <person name="Young S."/>
            <person name="Neafsey D."/>
            <person name="Nusbaum C."/>
            <person name="Birren B."/>
        </authorList>
    </citation>
    <scope>NUCLEOTIDE SEQUENCE [LARGE SCALE GENOMIC DNA]</scope>
    <source>
        <strain evidence="7 8">6F2_DIV0138</strain>
    </source>
</reference>
<dbReference type="Proteomes" id="UP000194737">
    <property type="component" value="Unassembled WGS sequence"/>
</dbReference>
<evidence type="ECO:0000256" key="5">
    <source>
        <dbReference type="PIRNR" id="PIRNR016557"/>
    </source>
</evidence>
<comment type="caution">
    <text evidence="7">The sequence shown here is derived from an EMBL/GenBank/DDBJ whole genome shotgun (WGS) entry which is preliminary data.</text>
</comment>
<dbReference type="PIRSF" id="PIRSF016557">
    <property type="entry name" value="Caps_synth_CpsB"/>
    <property type="match status" value="1"/>
</dbReference>
<proteinExistence type="inferred from homology"/>
<dbReference type="Pfam" id="PF19567">
    <property type="entry name" value="CpsB_CapC"/>
    <property type="match status" value="1"/>
</dbReference>
<dbReference type="EC" id="3.1.3.48" evidence="5"/>
<sequence length="234" mass="27184">MIDFHCHILPNLDDGPKTIDESISMCKHAYSQGIRDIIATPHFLLKDNKNNKELVLKSVKELQNNLDKHNINIRIYPAQEIRLLPSILEEIEKNNIIFLKSLGRKEILIELPNISISYYIFELLGTLIKLNIRPIIAHPERNRSIQKNLDILEKLINLGCKTQITAGSFLGYYGNLPQQISIEILKRKMIDYIGSDAHNLSKRKFYMLQTKKFISSLDESIWIHSQNNVRRLLK</sequence>
<gene>
    <name evidence="7" type="ORF">A5804_002737</name>
</gene>
<dbReference type="GO" id="GO:0030145">
    <property type="term" value="F:manganese ion binding"/>
    <property type="evidence" value="ECO:0007669"/>
    <property type="project" value="UniProtKB-UniRule"/>
</dbReference>
<dbReference type="AlphaFoldDB" id="A0AB73Q171"/>
<organism evidence="7 8">
    <name type="scientific">Enterococcus faecium</name>
    <name type="common">Streptococcus faecium</name>
    <dbReference type="NCBI Taxonomy" id="1352"/>
    <lineage>
        <taxon>Bacteria</taxon>
        <taxon>Bacillati</taxon>
        <taxon>Bacillota</taxon>
        <taxon>Bacilli</taxon>
        <taxon>Lactobacillales</taxon>
        <taxon>Enterococcaceae</taxon>
        <taxon>Enterococcus</taxon>
    </lineage>
</organism>
<evidence type="ECO:0000256" key="6">
    <source>
        <dbReference type="SAM" id="Coils"/>
    </source>
</evidence>
<dbReference type="InterPro" id="IPR016667">
    <property type="entry name" value="Caps_polysacc_synth_CpsB/CapC"/>
</dbReference>
<accession>A0AB73Q171</accession>
<evidence type="ECO:0000313" key="7">
    <source>
        <dbReference type="EMBL" id="OTN94427.1"/>
    </source>
</evidence>
<dbReference type="Gene3D" id="3.20.20.140">
    <property type="entry name" value="Metal-dependent hydrolases"/>
    <property type="match status" value="1"/>
</dbReference>
<evidence type="ECO:0000256" key="1">
    <source>
        <dbReference type="ARBA" id="ARBA00005750"/>
    </source>
</evidence>
<dbReference type="EMBL" id="NGLB01000003">
    <property type="protein sequence ID" value="OTN94427.1"/>
    <property type="molecule type" value="Genomic_DNA"/>
</dbReference>
<evidence type="ECO:0000256" key="2">
    <source>
        <dbReference type="ARBA" id="ARBA00022801"/>
    </source>
</evidence>
<evidence type="ECO:0000256" key="4">
    <source>
        <dbReference type="ARBA" id="ARBA00051722"/>
    </source>
</evidence>
<keyword evidence="6" id="KW-0175">Coiled coil</keyword>
<keyword evidence="3 5" id="KW-0904">Protein phosphatase</keyword>
<dbReference type="GO" id="GO:0004725">
    <property type="term" value="F:protein tyrosine phosphatase activity"/>
    <property type="evidence" value="ECO:0007669"/>
    <property type="project" value="UniProtKB-UniRule"/>
</dbReference>
<feature type="coiled-coil region" evidence="6">
    <location>
        <begin position="45"/>
        <end position="72"/>
    </location>
</feature>
<dbReference type="InterPro" id="IPR016195">
    <property type="entry name" value="Pol/histidinol_Pase-like"/>
</dbReference>
<name>A0AB73Q171_ENTFC</name>